<evidence type="ECO:0000256" key="1">
    <source>
        <dbReference type="ARBA" id="ARBA00023015"/>
    </source>
</evidence>
<protein>
    <submittedName>
        <fullName evidence="5">Transcriptional regulator</fullName>
    </submittedName>
</protein>
<keyword evidence="6" id="KW-1185">Reference proteome</keyword>
<dbReference type="Gene3D" id="1.10.10.10">
    <property type="entry name" value="Winged helix-like DNA-binding domain superfamily/Winged helix DNA-binding domain"/>
    <property type="match status" value="1"/>
</dbReference>
<proteinExistence type="predicted"/>
<keyword evidence="2" id="KW-0238">DNA-binding</keyword>
<reference evidence="5 6" key="1">
    <citation type="submission" date="2018-09" db="EMBL/GenBank/DDBJ databases">
        <title>Genomic Encyclopedia of Archaeal and Bacterial Type Strains, Phase II (KMG-II): from individual species to whole genera.</title>
        <authorList>
            <person name="Goeker M."/>
        </authorList>
    </citation>
    <scope>NUCLEOTIDE SEQUENCE [LARGE SCALE GENOMIC DNA]</scope>
    <source>
        <strain evidence="5 6">DSM 26283</strain>
    </source>
</reference>
<dbReference type="SUPFAM" id="SSF46785">
    <property type="entry name" value="Winged helix' DNA-binding domain"/>
    <property type="match status" value="1"/>
</dbReference>
<keyword evidence="3" id="KW-0804">Transcription</keyword>
<comment type="caution">
    <text evidence="5">The sequence shown here is derived from an EMBL/GenBank/DDBJ whole genome shotgun (WGS) entry which is preliminary data.</text>
</comment>
<dbReference type="PROSITE" id="PS50995">
    <property type="entry name" value="HTH_MARR_2"/>
    <property type="match status" value="1"/>
</dbReference>
<dbReference type="GO" id="GO:0003677">
    <property type="term" value="F:DNA binding"/>
    <property type="evidence" value="ECO:0007669"/>
    <property type="project" value="UniProtKB-KW"/>
</dbReference>
<sequence length="216" mass="25131">MTNFACRPKFGRLFFMDNNVFNPEHQQKHISNKIVSGLERISEVFKILLWEKAKLVGLSPIQIQILIFVANHKQELCNVSHLAKEFNVTKPTISDAIKTLDKKQLILKDYSSSDSRSYSIHLSQLGKQLASKIYDFATPLKHQVDKFNQSELEAMFKTLSELIYKLNQKGILTVQRTCFGCKFYQKNDTSDYCNLLEKELLNKDLRLDCPEYIERM</sequence>
<accession>A0A420DUN4</accession>
<dbReference type="InterPro" id="IPR000835">
    <property type="entry name" value="HTH_MarR-typ"/>
</dbReference>
<dbReference type="AlphaFoldDB" id="A0A420DUN4"/>
<dbReference type="PANTHER" id="PTHR42756">
    <property type="entry name" value="TRANSCRIPTIONAL REGULATOR, MARR"/>
    <property type="match status" value="1"/>
</dbReference>
<dbReference type="PANTHER" id="PTHR42756:SF1">
    <property type="entry name" value="TRANSCRIPTIONAL REPRESSOR OF EMRAB OPERON"/>
    <property type="match status" value="1"/>
</dbReference>
<evidence type="ECO:0000256" key="3">
    <source>
        <dbReference type="ARBA" id="ARBA00023163"/>
    </source>
</evidence>
<evidence type="ECO:0000313" key="5">
    <source>
        <dbReference type="EMBL" id="RKE97955.1"/>
    </source>
</evidence>
<dbReference type="InterPro" id="IPR036388">
    <property type="entry name" value="WH-like_DNA-bd_sf"/>
</dbReference>
<dbReference type="SMART" id="SM00347">
    <property type="entry name" value="HTH_MARR"/>
    <property type="match status" value="1"/>
</dbReference>
<dbReference type="Pfam" id="PF12802">
    <property type="entry name" value="MarR_2"/>
    <property type="match status" value="1"/>
</dbReference>
<evidence type="ECO:0000259" key="4">
    <source>
        <dbReference type="PROSITE" id="PS50995"/>
    </source>
</evidence>
<keyword evidence="1" id="KW-0805">Transcription regulation</keyword>
<dbReference type="Proteomes" id="UP000284892">
    <property type="component" value="Unassembled WGS sequence"/>
</dbReference>
<dbReference type="InterPro" id="IPR036390">
    <property type="entry name" value="WH_DNA-bd_sf"/>
</dbReference>
<organism evidence="5 6">
    <name type="scientific">Ichthyenterobacterium magnum</name>
    <dbReference type="NCBI Taxonomy" id="1230530"/>
    <lineage>
        <taxon>Bacteria</taxon>
        <taxon>Pseudomonadati</taxon>
        <taxon>Bacteroidota</taxon>
        <taxon>Flavobacteriia</taxon>
        <taxon>Flavobacteriales</taxon>
        <taxon>Flavobacteriaceae</taxon>
        <taxon>Ichthyenterobacterium</taxon>
    </lineage>
</organism>
<evidence type="ECO:0000313" key="6">
    <source>
        <dbReference type="Proteomes" id="UP000284892"/>
    </source>
</evidence>
<gene>
    <name evidence="5" type="ORF">BXY80_0020</name>
</gene>
<name>A0A420DUN4_9FLAO</name>
<feature type="domain" description="HTH marR-type" evidence="4">
    <location>
        <begin position="31"/>
        <end position="164"/>
    </location>
</feature>
<evidence type="ECO:0000256" key="2">
    <source>
        <dbReference type="ARBA" id="ARBA00023125"/>
    </source>
</evidence>
<dbReference type="EMBL" id="RAQJ01000001">
    <property type="protein sequence ID" value="RKE97955.1"/>
    <property type="molecule type" value="Genomic_DNA"/>
</dbReference>
<dbReference type="GO" id="GO:0003700">
    <property type="term" value="F:DNA-binding transcription factor activity"/>
    <property type="evidence" value="ECO:0007669"/>
    <property type="project" value="InterPro"/>
</dbReference>